<gene>
    <name evidence="2" type="ORF">DESHY_60025</name>
</gene>
<evidence type="ECO:0000313" key="3">
    <source>
        <dbReference type="Proteomes" id="UP000009315"/>
    </source>
</evidence>
<evidence type="ECO:0000259" key="1">
    <source>
        <dbReference type="Pfam" id="PF12728"/>
    </source>
</evidence>
<dbReference type="InterPro" id="IPR009061">
    <property type="entry name" value="DNA-bd_dom_put_sf"/>
</dbReference>
<keyword evidence="3" id="KW-1185">Reference proteome</keyword>
<evidence type="ECO:0000313" key="2">
    <source>
        <dbReference type="EMBL" id="CCO08853.1"/>
    </source>
</evidence>
<name>K8EB37_9FIRM</name>
<feature type="domain" description="Helix-turn-helix" evidence="1">
    <location>
        <begin position="14"/>
        <end position="62"/>
    </location>
</feature>
<proteinExistence type="predicted"/>
<dbReference type="SUPFAM" id="SSF46955">
    <property type="entry name" value="Putative DNA-binding domain"/>
    <property type="match status" value="1"/>
</dbReference>
<dbReference type="STRING" id="1121428.DESHY_60025"/>
<dbReference type="Pfam" id="PF12728">
    <property type="entry name" value="HTH_17"/>
    <property type="match status" value="1"/>
</dbReference>
<dbReference type="NCBIfam" id="TIGR01764">
    <property type="entry name" value="excise"/>
    <property type="match status" value="1"/>
</dbReference>
<dbReference type="OrthoDB" id="122388at2"/>
<dbReference type="GO" id="GO:0003677">
    <property type="term" value="F:DNA binding"/>
    <property type="evidence" value="ECO:0007669"/>
    <property type="project" value="InterPro"/>
</dbReference>
<dbReference type="InterPro" id="IPR010093">
    <property type="entry name" value="SinI_DNA-bd"/>
</dbReference>
<comment type="caution">
    <text evidence="2">The sequence shown here is derived from an EMBL/GenBank/DDBJ whole genome shotgun (WGS) entry which is preliminary data.</text>
</comment>
<dbReference type="InterPro" id="IPR041657">
    <property type="entry name" value="HTH_17"/>
</dbReference>
<reference evidence="2 3" key="1">
    <citation type="journal article" date="2013" name="Genome Announc.">
        <title>Genome Sequence of the Sulfate-Reducing Bacterium Desulfotomaculum hydrothermale Lam5(T).</title>
        <authorList>
            <person name="Amin O."/>
            <person name="Fardeau M.L."/>
            <person name="Valette O."/>
            <person name="Hirschler-Rea A."/>
            <person name="Barbe V."/>
            <person name="Medigue C."/>
            <person name="Vacherie B."/>
            <person name="Ollivier B."/>
            <person name="Bertin P.N."/>
            <person name="Dolla A."/>
        </authorList>
    </citation>
    <scope>NUCLEOTIDE SEQUENCE [LARGE SCALE GENOMIC DNA]</scope>
    <source>
        <strain evidence="3">Lam5 / DSM 18033</strain>
    </source>
</reference>
<sequence length="65" mass="7498">MQNMGIKEIEAAVLYSVEDVSKILKVSNKAVYKWLKNGVLTGYKFGGIYKVTEEDLRRFIKKSRI</sequence>
<dbReference type="Proteomes" id="UP000009315">
    <property type="component" value="Unassembled WGS sequence"/>
</dbReference>
<dbReference type="RefSeq" id="WP_008412500.1">
    <property type="nucleotide sequence ID" value="NZ_CAOS01000013.1"/>
</dbReference>
<organism evidence="2 3">
    <name type="scientific">Desulforamulus hydrothermalis Lam5 = DSM 18033</name>
    <dbReference type="NCBI Taxonomy" id="1121428"/>
    <lineage>
        <taxon>Bacteria</taxon>
        <taxon>Bacillati</taxon>
        <taxon>Bacillota</taxon>
        <taxon>Clostridia</taxon>
        <taxon>Eubacteriales</taxon>
        <taxon>Peptococcaceae</taxon>
        <taxon>Desulforamulus</taxon>
    </lineage>
</organism>
<protein>
    <recommendedName>
        <fullName evidence="1">Helix-turn-helix domain-containing protein</fullName>
    </recommendedName>
</protein>
<dbReference type="EMBL" id="CAOS01000013">
    <property type="protein sequence ID" value="CCO08853.1"/>
    <property type="molecule type" value="Genomic_DNA"/>
</dbReference>
<accession>K8EB37</accession>
<dbReference type="AlphaFoldDB" id="K8EB37"/>